<dbReference type="Proteomes" id="UP000790347">
    <property type="component" value="Unassembled WGS sequence"/>
</dbReference>
<sequence length="225" mass="25959">MIIPCRKHVSYLLTRFIENHHHSSSTKLINANNRIIWYSICDHFSSSSSSTNDSKSRITTINSKRQNELSKEVKMTEKIKQTTKDGMNITVVVLGVGIFGFVIYSIFKEFFSSKSPTSIFACALKKCKNDPRITELLGEPIKGHGEMTARRRARHVTSVEYEKNGRTFIRVRFYLKGSRNTATVECETLKDSPRSHFRYLFVQTDSYPPEMIVIEDNRLLDDHQL</sequence>
<keyword evidence="10" id="KW-1185">Reference proteome</keyword>
<comment type="caution">
    <text evidence="9">The sequence shown here is derived from an EMBL/GenBank/DDBJ whole genome shotgun (WGS) entry which is preliminary data.</text>
</comment>
<evidence type="ECO:0000256" key="6">
    <source>
        <dbReference type="ARBA" id="ARBA00023128"/>
    </source>
</evidence>
<comment type="similarity">
    <text evidence="2 8">Belongs to the TIM21 family.</text>
</comment>
<evidence type="ECO:0000256" key="1">
    <source>
        <dbReference type="ARBA" id="ARBA00004304"/>
    </source>
</evidence>
<evidence type="ECO:0000256" key="7">
    <source>
        <dbReference type="ARBA" id="ARBA00023136"/>
    </source>
</evidence>
<keyword evidence="5 8" id="KW-1133">Transmembrane helix</keyword>
<comment type="function">
    <text evidence="8">Essential component of the TIM23 complex, a complex that mediates the translocation of transit peptide-containing proteins across the mitochondrial inner membrane.</text>
</comment>
<dbReference type="Gene3D" id="3.10.450.320">
    <property type="entry name" value="Mitochondrial import inner membrane translocase subunit Tim21"/>
    <property type="match status" value="1"/>
</dbReference>
<keyword evidence="6 8" id="KW-0496">Mitochondrion</keyword>
<keyword evidence="3 8" id="KW-0812">Transmembrane</keyword>
<keyword evidence="8" id="KW-0813">Transport</keyword>
<gene>
    <name evidence="9" type="primary">TIMM21</name>
    <name evidence="9" type="ORF">DERF_000384</name>
</gene>
<evidence type="ECO:0000256" key="4">
    <source>
        <dbReference type="ARBA" id="ARBA00022946"/>
    </source>
</evidence>
<dbReference type="AlphaFoldDB" id="A0A922L887"/>
<dbReference type="InterPro" id="IPR038552">
    <property type="entry name" value="Tim21_IMS_sf"/>
</dbReference>
<evidence type="ECO:0000256" key="8">
    <source>
        <dbReference type="RuleBase" id="RU367142"/>
    </source>
</evidence>
<organism evidence="9 10">
    <name type="scientific">Dermatophagoides farinae</name>
    <name type="common">American house dust mite</name>
    <dbReference type="NCBI Taxonomy" id="6954"/>
    <lineage>
        <taxon>Eukaryota</taxon>
        <taxon>Metazoa</taxon>
        <taxon>Ecdysozoa</taxon>
        <taxon>Arthropoda</taxon>
        <taxon>Chelicerata</taxon>
        <taxon>Arachnida</taxon>
        <taxon>Acari</taxon>
        <taxon>Acariformes</taxon>
        <taxon>Sarcoptiformes</taxon>
        <taxon>Astigmata</taxon>
        <taxon>Psoroptidia</taxon>
        <taxon>Analgoidea</taxon>
        <taxon>Pyroglyphidae</taxon>
        <taxon>Dermatophagoidinae</taxon>
        <taxon>Dermatophagoides</taxon>
    </lineage>
</organism>
<evidence type="ECO:0000313" key="10">
    <source>
        <dbReference type="Proteomes" id="UP000790347"/>
    </source>
</evidence>
<evidence type="ECO:0000256" key="5">
    <source>
        <dbReference type="ARBA" id="ARBA00022989"/>
    </source>
</evidence>
<evidence type="ECO:0000256" key="3">
    <source>
        <dbReference type="ARBA" id="ARBA00022692"/>
    </source>
</evidence>
<keyword evidence="7 8" id="KW-0472">Membrane</keyword>
<dbReference type="PANTHER" id="PTHR13032:SF6">
    <property type="entry name" value="MITOCHONDRIAL IMPORT INNER MEMBRANE TRANSLOCASE SUBUNIT TIM21"/>
    <property type="match status" value="1"/>
</dbReference>
<keyword evidence="8" id="KW-0811">Translocation</keyword>
<feature type="transmembrane region" description="Helical" evidence="8">
    <location>
        <begin position="87"/>
        <end position="107"/>
    </location>
</feature>
<keyword evidence="4" id="KW-0809">Transit peptide</keyword>
<proteinExistence type="inferred from homology"/>
<dbReference type="GO" id="GO:0030150">
    <property type="term" value="P:protein import into mitochondrial matrix"/>
    <property type="evidence" value="ECO:0007669"/>
    <property type="project" value="UniProtKB-UniRule"/>
</dbReference>
<dbReference type="Pfam" id="PF08294">
    <property type="entry name" value="TIM21"/>
    <property type="match status" value="1"/>
</dbReference>
<dbReference type="PANTHER" id="PTHR13032">
    <property type="entry name" value="MITOCHONDRIAL IMPORT INNER MEMBRANE TRANSLOCASE SUBUNIT TIM21"/>
    <property type="match status" value="1"/>
</dbReference>
<accession>A0A922L887</accession>
<evidence type="ECO:0000313" key="9">
    <source>
        <dbReference type="EMBL" id="KAH9526284.1"/>
    </source>
</evidence>
<dbReference type="GO" id="GO:0005744">
    <property type="term" value="C:TIM23 mitochondrial import inner membrane translocase complex"/>
    <property type="evidence" value="ECO:0007669"/>
    <property type="project" value="UniProtKB-UniRule"/>
</dbReference>
<evidence type="ECO:0000256" key="2">
    <source>
        <dbReference type="ARBA" id="ARBA00010867"/>
    </source>
</evidence>
<name>A0A922L887_DERFA</name>
<dbReference type="InterPro" id="IPR013261">
    <property type="entry name" value="Tim21"/>
</dbReference>
<reference evidence="9" key="2">
    <citation type="journal article" date="2022" name="Res Sq">
        <title>Comparative Genomics Reveals Insights into the Divergent Evolution of Astigmatic Mites and Household Pest Adaptations.</title>
        <authorList>
            <person name="Xiong Q."/>
            <person name="Wan A.T.-Y."/>
            <person name="Liu X.-Y."/>
            <person name="Fung C.S.-H."/>
            <person name="Xiao X."/>
            <person name="Malainual N."/>
            <person name="Hou J."/>
            <person name="Wang L."/>
            <person name="Wang M."/>
            <person name="Yang K."/>
            <person name="Cui Y."/>
            <person name="Leung E."/>
            <person name="Nong W."/>
            <person name="Shin S.-K."/>
            <person name="Au S."/>
            <person name="Jeong K.Y."/>
            <person name="Chew F.T."/>
            <person name="Hui J."/>
            <person name="Leung T.F."/>
            <person name="Tungtrongchitr A."/>
            <person name="Zhong N."/>
            <person name="Liu Z."/>
            <person name="Tsui S."/>
        </authorList>
    </citation>
    <scope>NUCLEOTIDE SEQUENCE</scope>
    <source>
        <strain evidence="9">Derf</strain>
        <tissue evidence="9">Whole organism</tissue>
    </source>
</reference>
<dbReference type="EMBL" id="ASGP02000001">
    <property type="protein sequence ID" value="KAH9526284.1"/>
    <property type="molecule type" value="Genomic_DNA"/>
</dbReference>
<keyword evidence="8" id="KW-0999">Mitochondrion inner membrane</keyword>
<comment type="subunit">
    <text evidence="8">Component of the TIM23 complex.</text>
</comment>
<comment type="subcellular location">
    <subcellularLocation>
        <location evidence="8">Mitochondrion inner membrane</location>
        <topology evidence="8">Single-pass membrane protein</topology>
    </subcellularLocation>
    <subcellularLocation>
        <location evidence="1">Mitochondrion membrane</location>
        <topology evidence="1">Single-pass membrane protein</topology>
    </subcellularLocation>
</comment>
<keyword evidence="8" id="KW-0653">Protein transport</keyword>
<reference evidence="9" key="1">
    <citation type="submission" date="2013-05" db="EMBL/GenBank/DDBJ databases">
        <authorList>
            <person name="Yim A.K.Y."/>
            <person name="Chan T.F."/>
            <person name="Ji K.M."/>
            <person name="Liu X.Y."/>
            <person name="Zhou J.W."/>
            <person name="Li R.Q."/>
            <person name="Yang K.Y."/>
            <person name="Li J."/>
            <person name="Li M."/>
            <person name="Law P.T.W."/>
            <person name="Wu Y.L."/>
            <person name="Cai Z.L."/>
            <person name="Qin H."/>
            <person name="Bao Y."/>
            <person name="Leung R.K.K."/>
            <person name="Ng P.K.S."/>
            <person name="Zou J."/>
            <person name="Zhong X.J."/>
            <person name="Ran P.X."/>
            <person name="Zhong N.S."/>
            <person name="Liu Z.G."/>
            <person name="Tsui S.K.W."/>
        </authorList>
    </citation>
    <scope>NUCLEOTIDE SEQUENCE</scope>
    <source>
        <strain evidence="9">Derf</strain>
        <tissue evidence="9">Whole organism</tissue>
    </source>
</reference>
<protein>
    <recommendedName>
        <fullName evidence="8">Mitochondrial import inner membrane translocase subunit Tim21</fullName>
    </recommendedName>
</protein>